<keyword evidence="2" id="KW-1133">Transmembrane helix</keyword>
<evidence type="ECO:0000256" key="1">
    <source>
        <dbReference type="SAM" id="MobiDB-lite"/>
    </source>
</evidence>
<dbReference type="OrthoDB" id="3436553at2759"/>
<evidence type="ECO:0000256" key="2">
    <source>
        <dbReference type="SAM" id="Phobius"/>
    </source>
</evidence>
<organism evidence="3 4">
    <name type="scientific">Ajellomyces capsulatus</name>
    <name type="common">Darling's disease fungus</name>
    <name type="synonym">Histoplasma capsulatum</name>
    <dbReference type="NCBI Taxonomy" id="5037"/>
    <lineage>
        <taxon>Eukaryota</taxon>
        <taxon>Fungi</taxon>
        <taxon>Dikarya</taxon>
        <taxon>Ascomycota</taxon>
        <taxon>Pezizomycotina</taxon>
        <taxon>Eurotiomycetes</taxon>
        <taxon>Eurotiomycetidae</taxon>
        <taxon>Onygenales</taxon>
        <taxon>Ajellomycetaceae</taxon>
        <taxon>Histoplasma</taxon>
    </lineage>
</organism>
<sequence>MNGYGGVVHSMRPGDVHPIPFTPVPSMGAELGIMFGFIFLSIVTMLVYWYFWQAAQKRNAAIEVARREALTAQERLRRSEKQREQGVDDNSDHNGFAVSGAVDGMPSRSTRNGTGANGFGFGDAMQDLIV</sequence>
<dbReference type="EMBL" id="CP069110">
    <property type="protein sequence ID" value="QSS59870.1"/>
    <property type="molecule type" value="Genomic_DNA"/>
</dbReference>
<keyword evidence="2" id="KW-0472">Membrane</keyword>
<gene>
    <name evidence="3" type="ORF">I7I51_04666</name>
</gene>
<name>A0A8A1M3F1_AJECA</name>
<protein>
    <submittedName>
        <fullName evidence="3">Uncharacterized protein</fullName>
    </submittedName>
</protein>
<dbReference type="Proteomes" id="UP000663671">
    <property type="component" value="Chromosome 4"/>
</dbReference>
<feature type="compositionally biased region" description="Basic and acidic residues" evidence="1">
    <location>
        <begin position="72"/>
        <end position="92"/>
    </location>
</feature>
<dbReference type="AlphaFoldDB" id="A0A8A1M3F1"/>
<evidence type="ECO:0000313" key="4">
    <source>
        <dbReference type="Proteomes" id="UP000663671"/>
    </source>
</evidence>
<feature type="region of interest" description="Disordered" evidence="1">
    <location>
        <begin position="72"/>
        <end position="116"/>
    </location>
</feature>
<accession>A0A8A1M3F1</accession>
<proteinExistence type="predicted"/>
<evidence type="ECO:0000313" key="3">
    <source>
        <dbReference type="EMBL" id="QSS59870.1"/>
    </source>
</evidence>
<feature type="transmembrane region" description="Helical" evidence="2">
    <location>
        <begin position="31"/>
        <end position="51"/>
    </location>
</feature>
<keyword evidence="2" id="KW-0812">Transmembrane</keyword>
<reference evidence="3" key="1">
    <citation type="submission" date="2021-01" db="EMBL/GenBank/DDBJ databases">
        <title>Chromosome-level genome assembly of a human fungal pathogen reveals clustering of transcriptionally co-regulated genes.</title>
        <authorList>
            <person name="Voorhies M."/>
            <person name="Cohen S."/>
            <person name="Shea T.P."/>
            <person name="Petrus S."/>
            <person name="Munoz J.F."/>
            <person name="Poplawski S."/>
            <person name="Goldman W.E."/>
            <person name="Michael T."/>
            <person name="Cuomo C.A."/>
            <person name="Sil A."/>
            <person name="Beyhan S."/>
        </authorList>
    </citation>
    <scope>NUCLEOTIDE SEQUENCE</scope>
    <source>
        <strain evidence="3">WU24</strain>
    </source>
</reference>
<dbReference type="VEuPathDB" id="FungiDB:I7I51_04666"/>